<keyword evidence="7" id="KW-0479">Metal-binding</keyword>
<feature type="transmembrane region" description="Helical" evidence="9">
    <location>
        <begin position="72"/>
        <end position="92"/>
    </location>
</feature>
<proteinExistence type="predicted"/>
<sequence>MTTHWLLAEAVILSMSLAGGGTYLARYAACRFRWLDKPGQHKAHSHPIPLLGGIAMYVGFILTLLIVDSQWFFSQGVTLAIAATLLAGMGLYDDLRGLNPLPKLVGQLLAGIALVSSGIFIHLTGIQGLDIALTLFWVVGICNALNLLDNMDGLSAGVSAIACVGFGAIAWFQGQIPLVVVCGTIFGITLGFLRFNWHPATIFMGDAGSLFIGFLLAALGLMVISPSAEFSGSWLVPIVILAVPIFDTTLVTFSRLRRQLKLTDGGRDHTSHRLVRMGLTVPQGVGRIYKAAGVCNAVGVAIALNPSWAISAPSVMILGLFAIAAFFWFEQVDLSDTGQPTPDSHPSRFVSDSESLTSPPVYKQTQL</sequence>
<keyword evidence="5 9" id="KW-1133">Transmembrane helix</keyword>
<evidence type="ECO:0000313" key="10">
    <source>
        <dbReference type="EMBL" id="AFY83110.1"/>
    </source>
</evidence>
<evidence type="ECO:0000256" key="3">
    <source>
        <dbReference type="ARBA" id="ARBA00022679"/>
    </source>
</evidence>
<dbReference type="GO" id="GO:0016780">
    <property type="term" value="F:phosphotransferase activity, for other substituted phosphate groups"/>
    <property type="evidence" value="ECO:0007669"/>
    <property type="project" value="InterPro"/>
</dbReference>
<feature type="transmembrane region" description="Helical" evidence="9">
    <location>
        <begin position="234"/>
        <end position="253"/>
    </location>
</feature>
<keyword evidence="6 9" id="KW-0472">Membrane</keyword>
<reference evidence="10 11" key="1">
    <citation type="submission" date="2012-06" db="EMBL/GenBank/DDBJ databases">
        <title>Finished chromosome of genome of Oscillatoria acuminata PCC 6304.</title>
        <authorList>
            <consortium name="US DOE Joint Genome Institute"/>
            <person name="Gugger M."/>
            <person name="Coursin T."/>
            <person name="Rippka R."/>
            <person name="Tandeau De Marsac N."/>
            <person name="Huntemann M."/>
            <person name="Wei C.-L."/>
            <person name="Han J."/>
            <person name="Detter J.C."/>
            <person name="Han C."/>
            <person name="Tapia R."/>
            <person name="Davenport K."/>
            <person name="Daligault H."/>
            <person name="Erkkila T."/>
            <person name="Gu W."/>
            <person name="Munk A.C.C."/>
            <person name="Teshima H."/>
            <person name="Xu Y."/>
            <person name="Chain P."/>
            <person name="Chen A."/>
            <person name="Krypides N."/>
            <person name="Mavromatis K."/>
            <person name="Markowitz V."/>
            <person name="Szeto E."/>
            <person name="Ivanova N."/>
            <person name="Mikhailova N."/>
            <person name="Ovchinnikova G."/>
            <person name="Pagani I."/>
            <person name="Pati A."/>
            <person name="Goodwin L."/>
            <person name="Peters L."/>
            <person name="Pitluck S."/>
            <person name="Woyke T."/>
            <person name="Kerfeld C."/>
        </authorList>
    </citation>
    <scope>NUCLEOTIDE SEQUENCE [LARGE SCALE GENOMIC DNA]</scope>
    <source>
        <strain evidence="10 11">PCC 6304</strain>
    </source>
</reference>
<comment type="cofactor">
    <cofactor evidence="7">
        <name>Mg(2+)</name>
        <dbReference type="ChEBI" id="CHEBI:18420"/>
    </cofactor>
</comment>
<protein>
    <submittedName>
        <fullName evidence="10">UDP-N-acetylmuramyl pentapeptide phosphotransferase/UDP-N-acetylglucosamine-1-phosphate transferase</fullName>
    </submittedName>
</protein>
<feature type="binding site" evidence="7">
    <location>
        <position position="206"/>
    </location>
    <ligand>
        <name>Mg(2+)</name>
        <dbReference type="ChEBI" id="CHEBI:18420"/>
    </ligand>
</feature>
<dbReference type="PANTHER" id="PTHR22926:SF3">
    <property type="entry name" value="UNDECAPRENYL-PHOSPHATE ALPHA-N-ACETYLGLUCOSAMINYL 1-PHOSPHATE TRANSFERASE"/>
    <property type="match status" value="1"/>
</dbReference>
<keyword evidence="7" id="KW-0460">Magnesium</keyword>
<feature type="transmembrane region" description="Helical" evidence="9">
    <location>
        <begin position="178"/>
        <end position="197"/>
    </location>
</feature>
<evidence type="ECO:0000256" key="4">
    <source>
        <dbReference type="ARBA" id="ARBA00022692"/>
    </source>
</evidence>
<evidence type="ECO:0000256" key="6">
    <source>
        <dbReference type="ARBA" id="ARBA00023136"/>
    </source>
</evidence>
<feature type="transmembrane region" description="Helical" evidence="9">
    <location>
        <begin position="6"/>
        <end position="27"/>
    </location>
</feature>
<dbReference type="CDD" id="cd06853">
    <property type="entry name" value="GT_WecA_like"/>
    <property type="match status" value="1"/>
</dbReference>
<organism evidence="10 11">
    <name type="scientific">Oscillatoria acuminata PCC 6304</name>
    <dbReference type="NCBI Taxonomy" id="56110"/>
    <lineage>
        <taxon>Bacteria</taxon>
        <taxon>Bacillati</taxon>
        <taxon>Cyanobacteriota</taxon>
        <taxon>Cyanophyceae</taxon>
        <taxon>Oscillatoriophycideae</taxon>
        <taxon>Oscillatoriales</taxon>
        <taxon>Oscillatoriaceae</taxon>
        <taxon>Oscillatoria</taxon>
    </lineage>
</organism>
<name>K9TKP1_9CYAN</name>
<dbReference type="GO" id="GO:0009103">
    <property type="term" value="P:lipopolysaccharide biosynthetic process"/>
    <property type="evidence" value="ECO:0007669"/>
    <property type="project" value="TreeGrafter"/>
</dbReference>
<feature type="region of interest" description="Disordered" evidence="8">
    <location>
        <begin position="338"/>
        <end position="367"/>
    </location>
</feature>
<dbReference type="InterPro" id="IPR000715">
    <property type="entry name" value="Glycosyl_transferase_4"/>
</dbReference>
<dbReference type="GO" id="GO:0005886">
    <property type="term" value="C:plasma membrane"/>
    <property type="evidence" value="ECO:0007669"/>
    <property type="project" value="UniProtKB-SubCell"/>
</dbReference>
<feature type="transmembrane region" description="Helical" evidence="9">
    <location>
        <begin position="104"/>
        <end position="123"/>
    </location>
</feature>
<keyword evidence="11" id="KW-1185">Reference proteome</keyword>
<dbReference type="Proteomes" id="UP000010367">
    <property type="component" value="Chromosome"/>
</dbReference>
<keyword evidence="3 10" id="KW-0808">Transferase</keyword>
<evidence type="ECO:0000256" key="8">
    <source>
        <dbReference type="SAM" id="MobiDB-lite"/>
    </source>
</evidence>
<feature type="transmembrane region" description="Helical" evidence="9">
    <location>
        <begin position="308"/>
        <end position="329"/>
    </location>
</feature>
<dbReference type="PATRIC" id="fig|56110.3.peg.4259"/>
<keyword evidence="2" id="KW-1003">Cell membrane</keyword>
<evidence type="ECO:0000313" key="11">
    <source>
        <dbReference type="Proteomes" id="UP000010367"/>
    </source>
</evidence>
<evidence type="ECO:0000256" key="5">
    <source>
        <dbReference type="ARBA" id="ARBA00022989"/>
    </source>
</evidence>
<dbReference type="HOGENOM" id="CLU_023982_2_4_3"/>
<evidence type="ECO:0000256" key="9">
    <source>
        <dbReference type="SAM" id="Phobius"/>
    </source>
</evidence>
<evidence type="ECO:0000256" key="1">
    <source>
        <dbReference type="ARBA" id="ARBA00004651"/>
    </source>
</evidence>
<dbReference type="PANTHER" id="PTHR22926">
    <property type="entry name" value="PHOSPHO-N-ACETYLMURAMOYL-PENTAPEPTIDE-TRANSFERASE"/>
    <property type="match status" value="1"/>
</dbReference>
<feature type="transmembrane region" description="Helical" evidence="9">
    <location>
        <begin position="129"/>
        <end position="147"/>
    </location>
</feature>
<accession>K9TKP1</accession>
<dbReference type="OrthoDB" id="9805475at2"/>
<gene>
    <name evidence="10" type="ORF">Oscil6304_3547</name>
</gene>
<dbReference type="InParanoid" id="K9TKP1"/>
<dbReference type="GO" id="GO:0044038">
    <property type="term" value="P:cell wall macromolecule biosynthetic process"/>
    <property type="evidence" value="ECO:0007669"/>
    <property type="project" value="TreeGrafter"/>
</dbReference>
<feature type="binding site" evidence="7">
    <location>
        <position position="146"/>
    </location>
    <ligand>
        <name>Mg(2+)</name>
        <dbReference type="ChEBI" id="CHEBI:18420"/>
    </ligand>
</feature>
<feature type="transmembrane region" description="Helical" evidence="9">
    <location>
        <begin position="209"/>
        <end position="228"/>
    </location>
</feature>
<dbReference type="Pfam" id="PF00953">
    <property type="entry name" value="Glycos_transf_4"/>
    <property type="match status" value="1"/>
</dbReference>
<dbReference type="RefSeq" id="WP_015149739.1">
    <property type="nucleotide sequence ID" value="NC_019693.1"/>
</dbReference>
<dbReference type="EMBL" id="CP003607">
    <property type="protein sequence ID" value="AFY83110.1"/>
    <property type="molecule type" value="Genomic_DNA"/>
</dbReference>
<dbReference type="eggNOG" id="COG0472">
    <property type="taxonomic scope" value="Bacteria"/>
</dbReference>
<keyword evidence="4 9" id="KW-0812">Transmembrane</keyword>
<dbReference type="STRING" id="56110.Oscil6304_3547"/>
<dbReference type="GO" id="GO:0046872">
    <property type="term" value="F:metal ion binding"/>
    <property type="evidence" value="ECO:0007669"/>
    <property type="project" value="UniProtKB-KW"/>
</dbReference>
<dbReference type="KEGG" id="oac:Oscil6304_3547"/>
<dbReference type="AlphaFoldDB" id="K9TKP1"/>
<feature type="transmembrane region" description="Helical" evidence="9">
    <location>
        <begin position="154"/>
        <end position="172"/>
    </location>
</feature>
<feature type="transmembrane region" description="Helical" evidence="9">
    <location>
        <begin position="48"/>
        <end position="66"/>
    </location>
</feature>
<evidence type="ECO:0000256" key="7">
    <source>
        <dbReference type="PIRSR" id="PIRSR600715-1"/>
    </source>
</evidence>
<dbReference type="GO" id="GO:0071555">
    <property type="term" value="P:cell wall organization"/>
    <property type="evidence" value="ECO:0007669"/>
    <property type="project" value="TreeGrafter"/>
</dbReference>
<evidence type="ECO:0000256" key="2">
    <source>
        <dbReference type="ARBA" id="ARBA00022475"/>
    </source>
</evidence>
<comment type="subcellular location">
    <subcellularLocation>
        <location evidence="1">Cell membrane</location>
        <topology evidence="1">Multi-pass membrane protein</topology>
    </subcellularLocation>
</comment>